<dbReference type="EMBL" id="BGZL01000013">
    <property type="protein sequence ID" value="GBQ02829.1"/>
    <property type="molecule type" value="Genomic_DNA"/>
</dbReference>
<dbReference type="AlphaFoldDB" id="A0A388T227"/>
<feature type="compositionally biased region" description="Basic residues" evidence="1">
    <location>
        <begin position="22"/>
        <end position="33"/>
    </location>
</feature>
<dbReference type="Proteomes" id="UP000265354">
    <property type="component" value="Unassembled WGS sequence"/>
</dbReference>
<comment type="caution">
    <text evidence="2">The sequence shown here is derived from an EMBL/GenBank/DDBJ whole genome shotgun (WGS) entry which is preliminary data.</text>
</comment>
<evidence type="ECO:0000313" key="2">
    <source>
        <dbReference type="EMBL" id="GBQ02829.1"/>
    </source>
</evidence>
<feature type="compositionally biased region" description="Basic and acidic residues" evidence="1">
    <location>
        <begin position="168"/>
        <end position="186"/>
    </location>
</feature>
<feature type="region of interest" description="Disordered" evidence="1">
    <location>
        <begin position="1"/>
        <end position="50"/>
    </location>
</feature>
<feature type="compositionally biased region" description="Basic and acidic residues" evidence="1">
    <location>
        <begin position="38"/>
        <end position="50"/>
    </location>
</feature>
<sequence length="186" mass="21173">MTEHGWETDAWPTPRKGDVLRRPRRPRARRSRPAARQQLRDDAGDREAPRLRRPDACAGLLNDKGRYAYYGRLGGCLINGDEDGVKHCAMDVLYSLQHLGRLHRPAAGGRRLDRRSRPGTVLSRPRFVRTRERVHPAQHHAHDLEPAAWLHPAAMLKQAGGRPAHGNRRTEWDAGCRSDPPNPEHR</sequence>
<proteinExistence type="predicted"/>
<name>A0A388T227_9ACTN</name>
<feature type="region of interest" description="Disordered" evidence="1">
    <location>
        <begin position="154"/>
        <end position="186"/>
    </location>
</feature>
<protein>
    <submittedName>
        <fullName evidence="2">Uncharacterized protein</fullName>
    </submittedName>
</protein>
<gene>
    <name evidence="2" type="ORF">SSP531S_42930</name>
</gene>
<accession>A0A388T227</accession>
<evidence type="ECO:0000256" key="1">
    <source>
        <dbReference type="SAM" id="MobiDB-lite"/>
    </source>
</evidence>
<reference evidence="2 3" key="1">
    <citation type="submission" date="2018-07" db="EMBL/GenBank/DDBJ databases">
        <title>Whole Genome Shotgun Sequence of Streptomyces spongiicola strain 531S.</title>
        <authorList>
            <person name="Dohra H."/>
            <person name="Kodani S."/>
        </authorList>
    </citation>
    <scope>NUCLEOTIDE SEQUENCE [LARGE SCALE GENOMIC DNA]</scope>
    <source>
        <strain evidence="2 3">531S</strain>
    </source>
</reference>
<evidence type="ECO:0000313" key="3">
    <source>
        <dbReference type="Proteomes" id="UP000265354"/>
    </source>
</evidence>
<organism evidence="2 3">
    <name type="scientific">Streptomyces spongiicola</name>
    <dbReference type="NCBI Taxonomy" id="1690221"/>
    <lineage>
        <taxon>Bacteria</taxon>
        <taxon>Bacillati</taxon>
        <taxon>Actinomycetota</taxon>
        <taxon>Actinomycetes</taxon>
        <taxon>Kitasatosporales</taxon>
        <taxon>Streptomycetaceae</taxon>
        <taxon>Streptomyces</taxon>
    </lineage>
</organism>